<evidence type="ECO:0000313" key="4">
    <source>
        <dbReference type="Proteomes" id="UP000000763"/>
    </source>
</evidence>
<reference evidence="3" key="2">
    <citation type="submission" date="2002-02" db="EMBL/GenBank/DDBJ databases">
        <title>Oryza sativa nipponbare(GA3) genomic DNA, chromosome 6, BAC clone:OSJNBa0031P18.</title>
        <authorList>
            <person name="Sasaki T."/>
            <person name="Matsumoto T."/>
            <person name="Yamamoto K."/>
        </authorList>
    </citation>
    <scope>NUCLEOTIDE SEQUENCE</scope>
</reference>
<sequence length="74" mass="7694">MTSAMTSSPAMTGRRKLAGRSGGDDRVDDDGGAPTILGENGGRDWDGDDLANPAMASPSDDQSDGGARLDERRR</sequence>
<organism evidence="3 4">
    <name type="scientific">Oryza sativa subsp. japonica</name>
    <name type="common">Rice</name>
    <dbReference type="NCBI Taxonomy" id="39947"/>
    <lineage>
        <taxon>Eukaryota</taxon>
        <taxon>Viridiplantae</taxon>
        <taxon>Streptophyta</taxon>
        <taxon>Embryophyta</taxon>
        <taxon>Tracheophyta</taxon>
        <taxon>Spermatophyta</taxon>
        <taxon>Magnoliopsida</taxon>
        <taxon>Liliopsida</taxon>
        <taxon>Poales</taxon>
        <taxon>Poaceae</taxon>
        <taxon>BOP clade</taxon>
        <taxon>Oryzoideae</taxon>
        <taxon>Oryzeae</taxon>
        <taxon>Oryzinae</taxon>
        <taxon>Oryza</taxon>
        <taxon>Oryza sativa</taxon>
    </lineage>
</organism>
<dbReference type="Proteomes" id="UP000000763">
    <property type="component" value="Chromosome 6"/>
</dbReference>
<protein>
    <recommendedName>
        <fullName evidence="5">Retrotransposon protein, putative, unclassified</fullName>
    </recommendedName>
</protein>
<reference evidence="4" key="4">
    <citation type="journal article" date="2008" name="Nucleic Acids Res.">
        <title>The rice annotation project database (RAP-DB): 2008 update.</title>
        <authorList>
            <consortium name="The rice annotation project (RAP)"/>
        </authorList>
    </citation>
    <scope>GENOME REANNOTATION</scope>
    <source>
        <strain evidence="4">cv. Nipponbare</strain>
    </source>
</reference>
<accession>Q69TP7</accession>
<evidence type="ECO:0000313" key="3">
    <source>
        <dbReference type="EMBL" id="BAD35780.1"/>
    </source>
</evidence>
<evidence type="ECO:0008006" key="5">
    <source>
        <dbReference type="Google" id="ProtNLM"/>
    </source>
</evidence>
<gene>
    <name evidence="2" type="ORF">OSJNBa0026P23.49</name>
    <name evidence="3" type="ORF">OSJNBa0031P18.28</name>
</gene>
<evidence type="ECO:0000313" key="2">
    <source>
        <dbReference type="EMBL" id="BAD35767.1"/>
    </source>
</evidence>
<reference evidence="2" key="1">
    <citation type="submission" date="2002-02" db="EMBL/GenBank/DDBJ databases">
        <title>Oryza sativa nipponbare(GA3) genomic DNA, chromosome 6, BAC clone:OSJNBa0026P23.</title>
        <authorList>
            <person name="Sasaki T."/>
            <person name="Matsumoto T."/>
            <person name="Yamamoto K."/>
        </authorList>
    </citation>
    <scope>NUCLEOTIDE SEQUENCE</scope>
</reference>
<reference evidence="4" key="3">
    <citation type="journal article" date="2005" name="Nature">
        <title>The map-based sequence of the rice genome.</title>
        <authorList>
            <consortium name="International rice genome sequencing project (IRGSP)"/>
            <person name="Matsumoto T."/>
            <person name="Wu J."/>
            <person name="Kanamori H."/>
            <person name="Katayose Y."/>
            <person name="Fujisawa M."/>
            <person name="Namiki N."/>
            <person name="Mizuno H."/>
            <person name="Yamamoto K."/>
            <person name="Antonio B.A."/>
            <person name="Baba T."/>
            <person name="Sakata K."/>
            <person name="Nagamura Y."/>
            <person name="Aoki H."/>
            <person name="Arikawa K."/>
            <person name="Arita K."/>
            <person name="Bito T."/>
            <person name="Chiden Y."/>
            <person name="Fujitsuka N."/>
            <person name="Fukunaka R."/>
            <person name="Hamada M."/>
            <person name="Harada C."/>
            <person name="Hayashi A."/>
            <person name="Hijishita S."/>
            <person name="Honda M."/>
            <person name="Hosokawa S."/>
            <person name="Ichikawa Y."/>
            <person name="Idonuma A."/>
            <person name="Iijima M."/>
            <person name="Ikeda M."/>
            <person name="Ikeno M."/>
            <person name="Ito K."/>
            <person name="Ito S."/>
            <person name="Ito T."/>
            <person name="Ito Y."/>
            <person name="Ito Y."/>
            <person name="Iwabuchi A."/>
            <person name="Kamiya K."/>
            <person name="Karasawa W."/>
            <person name="Kurita K."/>
            <person name="Katagiri S."/>
            <person name="Kikuta A."/>
            <person name="Kobayashi H."/>
            <person name="Kobayashi N."/>
            <person name="Machita K."/>
            <person name="Maehara T."/>
            <person name="Masukawa M."/>
            <person name="Mizubayashi T."/>
            <person name="Mukai Y."/>
            <person name="Nagasaki H."/>
            <person name="Nagata Y."/>
            <person name="Naito S."/>
            <person name="Nakashima M."/>
            <person name="Nakama Y."/>
            <person name="Nakamichi Y."/>
            <person name="Nakamura M."/>
            <person name="Meguro A."/>
            <person name="Negishi M."/>
            <person name="Ohta I."/>
            <person name="Ohta T."/>
            <person name="Okamoto M."/>
            <person name="Ono N."/>
            <person name="Saji S."/>
            <person name="Sakaguchi M."/>
            <person name="Sakai K."/>
            <person name="Shibata M."/>
            <person name="Shimokawa T."/>
            <person name="Song J."/>
            <person name="Takazaki Y."/>
            <person name="Terasawa K."/>
            <person name="Tsugane M."/>
            <person name="Tsuji K."/>
            <person name="Ueda S."/>
            <person name="Waki K."/>
            <person name="Yamagata H."/>
            <person name="Yamamoto M."/>
            <person name="Yamamoto S."/>
            <person name="Yamane H."/>
            <person name="Yoshiki S."/>
            <person name="Yoshihara R."/>
            <person name="Yukawa K."/>
            <person name="Zhong H."/>
            <person name="Yano M."/>
            <person name="Yuan Q."/>
            <person name="Ouyang S."/>
            <person name="Liu J."/>
            <person name="Jones K.M."/>
            <person name="Gansberger K."/>
            <person name="Moffat K."/>
            <person name="Hill J."/>
            <person name="Bera J."/>
            <person name="Fadrosh D."/>
            <person name="Jin S."/>
            <person name="Johri S."/>
            <person name="Kim M."/>
            <person name="Overton L."/>
            <person name="Reardon M."/>
            <person name="Tsitrin T."/>
            <person name="Vuong H."/>
            <person name="Weaver B."/>
            <person name="Ciecko A."/>
            <person name="Tallon L."/>
            <person name="Jackson J."/>
            <person name="Pai G."/>
            <person name="Aken S.V."/>
            <person name="Utterback T."/>
            <person name="Reidmuller S."/>
            <person name="Feldblyum T."/>
            <person name="Hsiao J."/>
            <person name="Zismann V."/>
            <person name="Iobst S."/>
            <person name="de Vazeille A.R."/>
            <person name="Buell C.R."/>
            <person name="Ying K."/>
            <person name="Li Y."/>
            <person name="Lu T."/>
            <person name="Huang Y."/>
            <person name="Zhao Q."/>
            <person name="Feng Q."/>
            <person name="Zhang L."/>
            <person name="Zhu J."/>
            <person name="Weng Q."/>
            <person name="Mu J."/>
            <person name="Lu Y."/>
            <person name="Fan D."/>
            <person name="Liu Y."/>
            <person name="Guan J."/>
            <person name="Zhang Y."/>
            <person name="Yu S."/>
            <person name="Liu X."/>
            <person name="Zhang Y."/>
            <person name="Hong G."/>
            <person name="Han B."/>
            <person name="Choisne N."/>
            <person name="Demange N."/>
            <person name="Orjeda G."/>
            <person name="Samain S."/>
            <person name="Cattolico L."/>
            <person name="Pelletier E."/>
            <person name="Couloux A."/>
            <person name="Segurens B."/>
            <person name="Wincker P."/>
            <person name="D'Hont A."/>
            <person name="Scarpelli C."/>
            <person name="Weissenbach J."/>
            <person name="Salanoubat M."/>
            <person name="Quetier F."/>
            <person name="Yu Y."/>
            <person name="Kim H.R."/>
            <person name="Rambo T."/>
            <person name="Currie J."/>
            <person name="Collura K."/>
            <person name="Luo M."/>
            <person name="Yang T."/>
            <person name="Ammiraju J.S.S."/>
            <person name="Engler F."/>
            <person name="Soderlund C."/>
            <person name="Wing R.A."/>
            <person name="Palmer L.E."/>
            <person name="de la Bastide M."/>
            <person name="Spiegel L."/>
            <person name="Nascimento L."/>
            <person name="Zutavern T."/>
            <person name="O'Shaughnessy A."/>
            <person name="Dike S."/>
            <person name="Dedhia N."/>
            <person name="Preston R."/>
            <person name="Balija V."/>
            <person name="McCombie W.R."/>
            <person name="Chow T."/>
            <person name="Chen H."/>
            <person name="Chung M."/>
            <person name="Chen C."/>
            <person name="Shaw J."/>
            <person name="Wu H."/>
            <person name="Hsiao K."/>
            <person name="Chao Y."/>
            <person name="Chu M."/>
            <person name="Cheng C."/>
            <person name="Hour A."/>
            <person name="Lee P."/>
            <person name="Lin S."/>
            <person name="Lin Y."/>
            <person name="Liou J."/>
            <person name="Liu S."/>
            <person name="Hsing Y."/>
            <person name="Raghuvanshi S."/>
            <person name="Mohanty A."/>
            <person name="Bharti A.K."/>
            <person name="Gaur A."/>
            <person name="Gupta V."/>
            <person name="Kumar D."/>
            <person name="Ravi V."/>
            <person name="Vij S."/>
            <person name="Kapur A."/>
            <person name="Khurana P."/>
            <person name="Khurana P."/>
            <person name="Khurana J.P."/>
            <person name="Tyagi A.K."/>
            <person name="Gaikwad K."/>
            <person name="Singh A."/>
            <person name="Dalal V."/>
            <person name="Srivastava S."/>
            <person name="Dixit A."/>
            <person name="Pal A.K."/>
            <person name="Ghazi I.A."/>
            <person name="Yadav M."/>
            <person name="Pandit A."/>
            <person name="Bhargava A."/>
            <person name="Sureshbabu K."/>
            <person name="Batra K."/>
            <person name="Sharma T.R."/>
            <person name="Mohapatra T."/>
            <person name="Singh N.K."/>
            <person name="Messing J."/>
            <person name="Nelson A.B."/>
            <person name="Fuks G."/>
            <person name="Kavchok S."/>
            <person name="Keizer G."/>
            <person name="Linton E."/>
            <person name="Llaca V."/>
            <person name="Song R."/>
            <person name="Tanyolac B."/>
            <person name="Young S."/>
            <person name="Ho-Il K."/>
            <person name="Hahn J.H."/>
            <person name="Sangsakoo G."/>
            <person name="Vanavichit A."/>
            <person name="de Mattos Luiz.A.T."/>
            <person name="Zimmer P.D."/>
            <person name="Malone G."/>
            <person name="Dellagostin O."/>
            <person name="de Oliveira A.C."/>
            <person name="Bevan M."/>
            <person name="Bancroft I."/>
            <person name="Minx P."/>
            <person name="Cordum H."/>
            <person name="Wilson R."/>
            <person name="Cheng Z."/>
            <person name="Jin W."/>
            <person name="Jiang J."/>
            <person name="Leong S.A."/>
            <person name="Iwama H."/>
            <person name="Gojobori T."/>
            <person name="Itoh T."/>
            <person name="Niimura Y."/>
            <person name="Fujii Y."/>
            <person name="Habara T."/>
            <person name="Sakai H."/>
            <person name="Sato Y."/>
            <person name="Wilson G."/>
            <person name="Kumar K."/>
            <person name="McCouch S."/>
            <person name="Juretic N."/>
            <person name="Hoen D."/>
            <person name="Wright S."/>
            <person name="Bruskiewich R."/>
            <person name="Bureau T."/>
            <person name="Miyao A."/>
            <person name="Hirochika H."/>
            <person name="Nishikawa T."/>
            <person name="Kadowaki K."/>
            <person name="Sugiura M."/>
            <person name="Burr B."/>
            <person name="Sasaki T."/>
        </authorList>
    </citation>
    <scope>NUCLEOTIDE SEQUENCE [LARGE SCALE GENOMIC DNA]</scope>
    <source>
        <strain evidence="4">cv. Nipponbare</strain>
    </source>
</reference>
<name>Q69TP7_ORYSJ</name>
<evidence type="ECO:0000256" key="1">
    <source>
        <dbReference type="SAM" id="MobiDB-lite"/>
    </source>
</evidence>
<feature type="compositionally biased region" description="Polar residues" evidence="1">
    <location>
        <begin position="1"/>
        <end position="10"/>
    </location>
</feature>
<dbReference type="EMBL" id="AP004735">
    <property type="protein sequence ID" value="BAD35780.1"/>
    <property type="molecule type" value="Genomic_DNA"/>
</dbReference>
<dbReference type="AlphaFoldDB" id="Q69TP7"/>
<feature type="region of interest" description="Disordered" evidence="1">
    <location>
        <begin position="1"/>
        <end position="74"/>
    </location>
</feature>
<proteinExistence type="predicted"/>
<dbReference type="EMBL" id="AP004734">
    <property type="protein sequence ID" value="BAD35767.1"/>
    <property type="molecule type" value="Genomic_DNA"/>
</dbReference>